<dbReference type="InterPro" id="IPR032514">
    <property type="entry name" value="GtaA_central"/>
</dbReference>
<dbReference type="InParanoid" id="A0A0H2RF36"/>
<gene>
    <name evidence="6" type="ORF">SCHPADRAFT_942837</name>
</gene>
<feature type="chain" id="PRO_5005201780" evidence="3">
    <location>
        <begin position="19"/>
        <end position="805"/>
    </location>
</feature>
<accession>A0A0H2RF36</accession>
<dbReference type="AlphaFoldDB" id="A0A0H2RF36"/>
<dbReference type="STRING" id="27342.A0A0H2RF36"/>
<dbReference type="OrthoDB" id="3918848at2759"/>
<evidence type="ECO:0000259" key="4">
    <source>
        <dbReference type="Pfam" id="PF16335"/>
    </source>
</evidence>
<feature type="compositionally biased region" description="Pro residues" evidence="1">
    <location>
        <begin position="796"/>
        <end position="805"/>
    </location>
</feature>
<keyword evidence="2" id="KW-0812">Transmembrane</keyword>
<dbReference type="Proteomes" id="UP000053477">
    <property type="component" value="Unassembled WGS sequence"/>
</dbReference>
<name>A0A0H2RF36_9AGAM</name>
<organism evidence="6 7">
    <name type="scientific">Schizopora paradoxa</name>
    <dbReference type="NCBI Taxonomy" id="27342"/>
    <lineage>
        <taxon>Eukaryota</taxon>
        <taxon>Fungi</taxon>
        <taxon>Dikarya</taxon>
        <taxon>Basidiomycota</taxon>
        <taxon>Agaricomycotina</taxon>
        <taxon>Agaricomycetes</taxon>
        <taxon>Hymenochaetales</taxon>
        <taxon>Schizoporaceae</taxon>
        <taxon>Schizopora</taxon>
    </lineage>
</organism>
<feature type="compositionally biased region" description="Polar residues" evidence="1">
    <location>
        <begin position="742"/>
        <end position="766"/>
    </location>
</feature>
<keyword evidence="3" id="KW-0732">Signal</keyword>
<reference evidence="6 7" key="1">
    <citation type="submission" date="2015-04" db="EMBL/GenBank/DDBJ databases">
        <title>Complete genome sequence of Schizopora paradoxa KUC8140, a cosmopolitan wood degrader in East Asia.</title>
        <authorList>
            <consortium name="DOE Joint Genome Institute"/>
            <person name="Min B."/>
            <person name="Park H."/>
            <person name="Jang Y."/>
            <person name="Kim J.-J."/>
            <person name="Kim K.H."/>
            <person name="Pangilinan J."/>
            <person name="Lipzen A."/>
            <person name="Riley R."/>
            <person name="Grigoriev I.V."/>
            <person name="Spatafora J.W."/>
            <person name="Choi I.-G."/>
        </authorList>
    </citation>
    <scope>NUCLEOTIDE SEQUENCE [LARGE SCALE GENOMIC DNA]</scope>
    <source>
        <strain evidence="6 7">KUC8140</strain>
    </source>
</reference>
<dbReference type="PANTHER" id="PTHR31987:SF1">
    <property type="entry name" value="GLUTAMINASE A"/>
    <property type="match status" value="1"/>
</dbReference>
<dbReference type="PANTHER" id="PTHR31987">
    <property type="entry name" value="GLUTAMINASE A-RELATED"/>
    <property type="match status" value="1"/>
</dbReference>
<dbReference type="InterPro" id="IPR052743">
    <property type="entry name" value="Glutaminase_GtaA"/>
</dbReference>
<feature type="transmembrane region" description="Helical" evidence="2">
    <location>
        <begin position="713"/>
        <end position="733"/>
    </location>
</feature>
<evidence type="ECO:0000256" key="3">
    <source>
        <dbReference type="SAM" id="SignalP"/>
    </source>
</evidence>
<sequence length="805" mass="86934">MNIVLFYTIFIPGAFVIAQLHAPSWPLAVKNPYVNGWYGAGPGALPLNNVVVTMWNSLHTPWYCTIVVDGIPYRAMDHDTDPISNTSNQSSVVITPTSTTVRGQAGPVAFTFDFLSPIIPFDLVRQSLPYSSYFAVSVEPLDDSNHSVTIFSNFGAEWVSGDDSLFASAGGGIRSDFVFVQAAAKTFQPFVEINDRAQDSTIIYAVEKIGDVTYEVGPTDSVRIPGTNGTGLGNKIDSDVGTHAIDKGVDSISHTMRLAFLLIWAKLVPQQVSCGQSECLEILQMDVSTTEDEVSFFLDDFEYASNASAQLDKEIMSDTSGISQEYSDLISLTARSAMSALEITVSKNADGSYNTSDIMAFMKDIGNVGSGGVNSVDVLYASFPAYLFLNPAIGGYLLRPLLLAQDTPQYTQPYAAQNLDTHFPNATSLNVPHNFGIEQSGNMIIMLLAHLLASNDDTLVTQYYGIIKNWTDYLVENSLSPGKQQTSQSDGTTLSNQTNLALKGIIGIGAMAKISSQLNKTDDATIYNNKSKSYIEQWQNASISRDGTRILSSFENENSTGLVYNLYADRLLGLGLVPQSVYDIQSAYIKSQLASNNIGIPLSSDNPTLARADWLMFVAASTDDNTLRNSLVSMIHQFVFNPTTSVPISPVYNPINGSVSNLGANSPSMGAMFAILAMNKTVPNSLSGGLPVSSPGPTDISSTLHQKDQKIEIGSICAGILTAIMGGVWFCIYRRKKERKSISGSSASTSNREATADENAQNTSAAESPVRYELLASSSITTGQEFPFPTQDNELDPPPAYKEFP</sequence>
<keyword evidence="7" id="KW-1185">Reference proteome</keyword>
<feature type="domain" description="Glutaminase A N-terminal" evidence="5">
    <location>
        <begin position="97"/>
        <end position="318"/>
    </location>
</feature>
<evidence type="ECO:0000256" key="2">
    <source>
        <dbReference type="SAM" id="Phobius"/>
    </source>
</evidence>
<proteinExistence type="predicted"/>
<evidence type="ECO:0000313" key="6">
    <source>
        <dbReference type="EMBL" id="KLO10460.1"/>
    </source>
</evidence>
<feature type="signal peptide" evidence="3">
    <location>
        <begin position="1"/>
        <end position="18"/>
    </location>
</feature>
<dbReference type="Pfam" id="PF17168">
    <property type="entry name" value="DUF5127"/>
    <property type="match status" value="1"/>
</dbReference>
<feature type="region of interest" description="Disordered" evidence="1">
    <location>
        <begin position="742"/>
        <end position="769"/>
    </location>
</feature>
<dbReference type="Pfam" id="PF16335">
    <property type="entry name" value="GtaA_6_Hairpin"/>
    <property type="match status" value="1"/>
</dbReference>
<keyword evidence="2" id="KW-0472">Membrane</keyword>
<feature type="region of interest" description="Disordered" evidence="1">
    <location>
        <begin position="782"/>
        <end position="805"/>
    </location>
</feature>
<protein>
    <submittedName>
        <fullName evidence="6">DUF1793-domain-containing protein</fullName>
    </submittedName>
</protein>
<dbReference type="EMBL" id="KQ086026">
    <property type="protein sequence ID" value="KLO10460.1"/>
    <property type="molecule type" value="Genomic_DNA"/>
</dbReference>
<keyword evidence="2" id="KW-1133">Transmembrane helix</keyword>
<evidence type="ECO:0000313" key="7">
    <source>
        <dbReference type="Proteomes" id="UP000053477"/>
    </source>
</evidence>
<evidence type="ECO:0000259" key="5">
    <source>
        <dbReference type="Pfam" id="PF17168"/>
    </source>
</evidence>
<evidence type="ECO:0000256" key="1">
    <source>
        <dbReference type="SAM" id="MobiDB-lite"/>
    </source>
</evidence>
<dbReference type="InterPro" id="IPR033433">
    <property type="entry name" value="GtaA_N"/>
</dbReference>
<feature type="domain" description="Glutaminase A central" evidence="4">
    <location>
        <begin position="323"/>
        <end position="676"/>
    </location>
</feature>